<evidence type="ECO:0000313" key="1">
    <source>
        <dbReference type="EMBL" id="OEG00145.1"/>
    </source>
</evidence>
<evidence type="ECO:0000313" key="2">
    <source>
        <dbReference type="Proteomes" id="UP000243739"/>
    </source>
</evidence>
<sequence>MDMKEFLYQYSVERLRKLGILHYDRNELNGKSFEPIIKEMKQRGINRLEHGEWYLDKSGNFRNPKLSKTKEGNAYKLFEEGRLRRYGDVFKDQNVRINPYYKNPHK</sequence>
<dbReference type="EMBL" id="MIJF01000006">
    <property type="protein sequence ID" value="OEG00145.1"/>
    <property type="molecule type" value="Genomic_DNA"/>
</dbReference>
<proteinExistence type="predicted"/>
<keyword evidence="2" id="KW-1185">Reference proteome</keyword>
<reference evidence="1 2" key="1">
    <citation type="submission" date="2016-09" db="EMBL/GenBank/DDBJ databases">
        <title>Draft genome sequence for the type strain of Vulcanibacillus modesticaldus BR, a strictly anaerobic, moderately thermophilic, and nitrate-reducing bacterium from deep sea-hydrothermal vents of the Mid-Atlantic Ridge.</title>
        <authorList>
            <person name="Abin C.A."/>
            <person name="Hollibaugh J.T."/>
        </authorList>
    </citation>
    <scope>NUCLEOTIDE SEQUENCE [LARGE SCALE GENOMIC DNA]</scope>
    <source>
        <strain evidence="1 2">BR</strain>
    </source>
</reference>
<organism evidence="1 2">
    <name type="scientific">Vulcanibacillus modesticaldus</name>
    <dbReference type="NCBI Taxonomy" id="337097"/>
    <lineage>
        <taxon>Bacteria</taxon>
        <taxon>Bacillati</taxon>
        <taxon>Bacillota</taxon>
        <taxon>Bacilli</taxon>
        <taxon>Bacillales</taxon>
        <taxon>Bacillaceae</taxon>
        <taxon>Vulcanibacillus</taxon>
    </lineage>
</organism>
<dbReference type="RefSeq" id="WP_069655959.1">
    <property type="nucleotide sequence ID" value="NZ_MIJF01000006.1"/>
</dbReference>
<comment type="caution">
    <text evidence="1">The sequence shown here is derived from an EMBL/GenBank/DDBJ whole genome shotgun (WGS) entry which is preliminary data.</text>
</comment>
<accession>A0A1D2YWL2</accession>
<dbReference type="AlphaFoldDB" id="A0A1D2YWL2"/>
<name>A0A1D2YWL2_9BACI</name>
<protein>
    <submittedName>
        <fullName evidence="1">Uncharacterized protein</fullName>
    </submittedName>
</protein>
<gene>
    <name evidence="1" type="ORF">BHF71_05955</name>
</gene>
<dbReference type="Proteomes" id="UP000243739">
    <property type="component" value="Unassembled WGS sequence"/>
</dbReference>